<sequence length="65" mass="7324">MNQFELLARAHRALAMYAFSKNMKIISVEVEFNNISISGYVGGSYHVTKFSFPSLASLEREAFGF</sequence>
<dbReference type="Proteomes" id="UP000225102">
    <property type="component" value="Segment"/>
</dbReference>
<evidence type="ECO:0000313" key="2">
    <source>
        <dbReference type="Proteomes" id="UP000225102"/>
    </source>
</evidence>
<reference evidence="2" key="1">
    <citation type="submission" date="2017-08" db="EMBL/GenBank/DDBJ databases">
        <authorList>
            <person name="Gao S."/>
            <person name="Linden S.B."/>
            <person name="Nelson D.C."/>
        </authorList>
    </citation>
    <scope>NUCLEOTIDE SEQUENCE [LARGE SCALE GENOMIC DNA]</scope>
</reference>
<protein>
    <submittedName>
        <fullName evidence="1">Uncharacterized protein</fullName>
    </submittedName>
</protein>
<proteinExistence type="predicted"/>
<gene>
    <name evidence="1" type="ORF">MezzoGao_57</name>
</gene>
<accession>A0A248SKN4</accession>
<evidence type="ECO:0000313" key="1">
    <source>
        <dbReference type="EMBL" id="ASV45003.1"/>
    </source>
</evidence>
<name>A0A248SKN4_9CAUD</name>
<keyword evidence="2" id="KW-1185">Reference proteome</keyword>
<organism evidence="1 2">
    <name type="scientific">Klebsiella phage MezzoGao</name>
    <dbReference type="NCBI Taxonomy" id="2026950"/>
    <lineage>
        <taxon>Viruses</taxon>
        <taxon>Duplodnaviria</taxon>
        <taxon>Heunggongvirae</taxon>
        <taxon>Uroviricota</taxon>
        <taxon>Caudoviricetes</taxon>
        <taxon>Drexlerviridae</taxon>
        <taxon>Webervirus</taxon>
        <taxon>Webervirus mezzogao</taxon>
    </lineage>
</organism>
<dbReference type="EMBL" id="MF612072">
    <property type="protein sequence ID" value="ASV45003.1"/>
    <property type="molecule type" value="Genomic_DNA"/>
</dbReference>